<proteinExistence type="predicted"/>
<dbReference type="EMBL" id="JASNQZ010000006">
    <property type="protein sequence ID" value="KAL0956826.1"/>
    <property type="molecule type" value="Genomic_DNA"/>
</dbReference>
<gene>
    <name evidence="1" type="ORF">HGRIS_002937</name>
</gene>
<dbReference type="Proteomes" id="UP001556367">
    <property type="component" value="Unassembled WGS sequence"/>
</dbReference>
<evidence type="ECO:0000313" key="2">
    <source>
        <dbReference type="Proteomes" id="UP001556367"/>
    </source>
</evidence>
<keyword evidence="2" id="KW-1185">Reference proteome</keyword>
<evidence type="ECO:0000313" key="1">
    <source>
        <dbReference type="EMBL" id="KAL0956826.1"/>
    </source>
</evidence>
<name>A0ABR3JMP9_9AGAR</name>
<accession>A0ABR3JMP9</accession>
<reference evidence="2" key="1">
    <citation type="submission" date="2024-06" db="EMBL/GenBank/DDBJ databases">
        <title>Multi-omics analyses provide insights into the biosynthesis of the anticancer antibiotic pleurotin in Hohenbuehelia grisea.</title>
        <authorList>
            <person name="Weaver J.A."/>
            <person name="Alberti F."/>
        </authorList>
    </citation>
    <scope>NUCLEOTIDE SEQUENCE [LARGE SCALE GENOMIC DNA]</scope>
    <source>
        <strain evidence="2">T-177</strain>
    </source>
</reference>
<comment type="caution">
    <text evidence="1">The sequence shown here is derived from an EMBL/GenBank/DDBJ whole genome shotgun (WGS) entry which is preliminary data.</text>
</comment>
<organism evidence="1 2">
    <name type="scientific">Hohenbuehelia grisea</name>
    <dbReference type="NCBI Taxonomy" id="104357"/>
    <lineage>
        <taxon>Eukaryota</taxon>
        <taxon>Fungi</taxon>
        <taxon>Dikarya</taxon>
        <taxon>Basidiomycota</taxon>
        <taxon>Agaricomycotina</taxon>
        <taxon>Agaricomycetes</taxon>
        <taxon>Agaricomycetidae</taxon>
        <taxon>Agaricales</taxon>
        <taxon>Pleurotineae</taxon>
        <taxon>Pleurotaceae</taxon>
        <taxon>Hohenbuehelia</taxon>
    </lineage>
</organism>
<sequence>MIPTFCTLDLQGKVKIGKTDLPVDHEETSNAVTVAIGGLRNLATQGPSRKSFDSMQVPRLAIQGKVWNGSEGFEGKLPLMKTLSVPHSFPKTTRVSPPDARLVDVQYTAFIQTTLASRKSKPRFVIVPK</sequence>
<protein>
    <submittedName>
        <fullName evidence="1">Uncharacterized protein</fullName>
    </submittedName>
</protein>